<dbReference type="AlphaFoldDB" id="A0A3P1C0T4"/>
<dbReference type="InterPro" id="IPR000182">
    <property type="entry name" value="GNAT_dom"/>
</dbReference>
<organism evidence="2 3">
    <name type="scientific">Larkinella rosea</name>
    <dbReference type="NCBI Taxonomy" id="2025312"/>
    <lineage>
        <taxon>Bacteria</taxon>
        <taxon>Pseudomonadati</taxon>
        <taxon>Bacteroidota</taxon>
        <taxon>Cytophagia</taxon>
        <taxon>Cytophagales</taxon>
        <taxon>Spirosomataceae</taxon>
        <taxon>Larkinella</taxon>
    </lineage>
</organism>
<reference evidence="2 3" key="1">
    <citation type="submission" date="2018-11" db="EMBL/GenBank/DDBJ databases">
        <authorList>
            <person name="Zhou Z."/>
            <person name="Wang G."/>
        </authorList>
    </citation>
    <scope>NUCLEOTIDE SEQUENCE [LARGE SCALE GENOMIC DNA]</scope>
    <source>
        <strain evidence="2 3">KCTC52004</strain>
    </source>
</reference>
<name>A0A3P1C0T4_9BACT</name>
<proteinExistence type="predicted"/>
<dbReference type="EMBL" id="RQJO01000007">
    <property type="protein sequence ID" value="RRB06872.1"/>
    <property type="molecule type" value="Genomic_DNA"/>
</dbReference>
<keyword evidence="3" id="KW-1185">Reference proteome</keyword>
<dbReference type="CDD" id="cd04301">
    <property type="entry name" value="NAT_SF"/>
    <property type="match status" value="1"/>
</dbReference>
<dbReference type="Gene3D" id="3.40.630.30">
    <property type="match status" value="1"/>
</dbReference>
<sequence>MLYKTRFAQVSDETAIYSLYREVAGTPGGIAREADEISPNYIAANLQKSLKNGVSLVIEDPNEPAVLVAEVHCYQLEPRVFKHILSELTIVVHPGFQGLGLGKLLFVNLLQHVEEHRHDILRIELIARESNKKAIEFYQKIGFTIEGRFEKRIDTKTGTFEADIPMAWFNRHYES</sequence>
<dbReference type="RefSeq" id="WP_124870740.1">
    <property type="nucleotide sequence ID" value="NZ_RQJO01000007.1"/>
</dbReference>
<dbReference type="Pfam" id="PF00583">
    <property type="entry name" value="Acetyltransf_1"/>
    <property type="match status" value="1"/>
</dbReference>
<gene>
    <name evidence="2" type="ORF">EHT25_03530</name>
</gene>
<evidence type="ECO:0000259" key="1">
    <source>
        <dbReference type="PROSITE" id="PS51186"/>
    </source>
</evidence>
<feature type="domain" description="N-acetyltransferase" evidence="1">
    <location>
        <begin position="3"/>
        <end position="171"/>
    </location>
</feature>
<protein>
    <submittedName>
        <fullName evidence="2">N-acetyltransferase</fullName>
    </submittedName>
</protein>
<dbReference type="Proteomes" id="UP000271925">
    <property type="component" value="Unassembled WGS sequence"/>
</dbReference>
<keyword evidence="2" id="KW-0808">Transferase</keyword>
<dbReference type="PROSITE" id="PS51186">
    <property type="entry name" value="GNAT"/>
    <property type="match status" value="1"/>
</dbReference>
<accession>A0A3P1C0T4</accession>
<evidence type="ECO:0000313" key="3">
    <source>
        <dbReference type="Proteomes" id="UP000271925"/>
    </source>
</evidence>
<dbReference type="SUPFAM" id="SSF55729">
    <property type="entry name" value="Acyl-CoA N-acyltransferases (Nat)"/>
    <property type="match status" value="1"/>
</dbReference>
<dbReference type="GO" id="GO:0016747">
    <property type="term" value="F:acyltransferase activity, transferring groups other than amino-acyl groups"/>
    <property type="evidence" value="ECO:0007669"/>
    <property type="project" value="InterPro"/>
</dbReference>
<dbReference type="OrthoDB" id="9789605at2"/>
<comment type="caution">
    <text evidence="2">The sequence shown here is derived from an EMBL/GenBank/DDBJ whole genome shotgun (WGS) entry which is preliminary data.</text>
</comment>
<evidence type="ECO:0000313" key="2">
    <source>
        <dbReference type="EMBL" id="RRB06872.1"/>
    </source>
</evidence>
<dbReference type="InterPro" id="IPR016181">
    <property type="entry name" value="Acyl_CoA_acyltransferase"/>
</dbReference>